<comment type="caution">
    <text evidence="1">The sequence shown here is derived from an EMBL/GenBank/DDBJ whole genome shotgun (WGS) entry which is preliminary data.</text>
</comment>
<proteinExistence type="predicted"/>
<organism evidence="1 2">
    <name type="scientific">Leucogyrophana mollusca</name>
    <dbReference type="NCBI Taxonomy" id="85980"/>
    <lineage>
        <taxon>Eukaryota</taxon>
        <taxon>Fungi</taxon>
        <taxon>Dikarya</taxon>
        <taxon>Basidiomycota</taxon>
        <taxon>Agaricomycotina</taxon>
        <taxon>Agaricomycetes</taxon>
        <taxon>Agaricomycetidae</taxon>
        <taxon>Boletales</taxon>
        <taxon>Boletales incertae sedis</taxon>
        <taxon>Leucogyrophana</taxon>
    </lineage>
</organism>
<reference evidence="1" key="1">
    <citation type="journal article" date="2021" name="New Phytol.">
        <title>Evolutionary innovations through gain and loss of genes in the ectomycorrhizal Boletales.</title>
        <authorList>
            <person name="Wu G."/>
            <person name="Miyauchi S."/>
            <person name="Morin E."/>
            <person name="Kuo A."/>
            <person name="Drula E."/>
            <person name="Varga T."/>
            <person name="Kohler A."/>
            <person name="Feng B."/>
            <person name="Cao Y."/>
            <person name="Lipzen A."/>
            <person name="Daum C."/>
            <person name="Hundley H."/>
            <person name="Pangilinan J."/>
            <person name="Johnson J."/>
            <person name="Barry K."/>
            <person name="LaButti K."/>
            <person name="Ng V."/>
            <person name="Ahrendt S."/>
            <person name="Min B."/>
            <person name="Choi I.G."/>
            <person name="Park H."/>
            <person name="Plett J.M."/>
            <person name="Magnuson J."/>
            <person name="Spatafora J.W."/>
            <person name="Nagy L.G."/>
            <person name="Henrissat B."/>
            <person name="Grigoriev I.V."/>
            <person name="Yang Z.L."/>
            <person name="Xu J."/>
            <person name="Martin F.M."/>
        </authorList>
    </citation>
    <scope>NUCLEOTIDE SEQUENCE</scope>
    <source>
        <strain evidence="1">KUC20120723A-06</strain>
    </source>
</reference>
<evidence type="ECO:0000313" key="2">
    <source>
        <dbReference type="Proteomes" id="UP000790709"/>
    </source>
</evidence>
<protein>
    <submittedName>
        <fullName evidence="1">Uncharacterized protein</fullName>
    </submittedName>
</protein>
<evidence type="ECO:0000313" key="1">
    <source>
        <dbReference type="EMBL" id="KAH7927221.1"/>
    </source>
</evidence>
<accession>A0ACB8BP01</accession>
<name>A0ACB8BP01_9AGAM</name>
<sequence length="486" mass="53096">MDSEDTPQERVNHIAARVTEALKHVPSPTERRYKQFLEDLQHEVNESIDIFKSTLLGPGPVVQLPTILISAYRRRPQAFPEHIPSISRTDLSVQGHHLYLRNGPRAPTPPLILKLGDNGKWWCDDDSDVEIVGSRDESVDRSIESLAKRPSAPISDAVAPSSLEYNTRRAKGTAGPPKGSLEHWVLEVNAMEAASSFTRKKARQKVDSDDELDDELEDDDDRPPPKKAKAPSGSAKLKPALVSQQKRKYHQPPCNPCKLHGKPCLDVNPTPGSQRACGTCRELKKRCNFAAPRGAAGAASTKAFVARPNHKSARSNDVGAGSDRQDPAGDSPVESPVNSPLPYSSPPDPPLPSPSPSTSWRDSFNKATRSAPSERALGKRPAINSGSPPTAGASSSRPNAAGRSEPPTTTQKIDTPSGDASTLEQSAVRERHSVDVSAFIQSMEGLTQSHRSLEEENTQLRLRLLEVQLIEMRDRIKMLENQLSQR</sequence>
<gene>
    <name evidence="1" type="ORF">BV22DRAFT_301149</name>
</gene>
<keyword evidence="2" id="KW-1185">Reference proteome</keyword>
<dbReference type="Proteomes" id="UP000790709">
    <property type="component" value="Unassembled WGS sequence"/>
</dbReference>
<dbReference type="EMBL" id="MU266370">
    <property type="protein sequence ID" value="KAH7927221.1"/>
    <property type="molecule type" value="Genomic_DNA"/>
</dbReference>